<dbReference type="GO" id="GO:0008859">
    <property type="term" value="F:exoribonuclease II activity"/>
    <property type="evidence" value="ECO:0007669"/>
    <property type="project" value="UniProtKB-EC"/>
</dbReference>
<keyword evidence="1" id="KW-0540">Nuclease</keyword>
<dbReference type="InterPro" id="IPR040476">
    <property type="entry name" value="CSD2"/>
</dbReference>
<sequence>MAKPRAPKASRFTSKTSTKVPQGLPDRETLLKFIRETGEAEKTDIAKAFGLKGAERKALREMLRSLEADGSLGRRGRKGFAESGAVPPVGVVDVTERDADGELMVRLTRAEDAPLVRLAPDRSAPVGGAPGLGDRLLVRFERLENGELEARLIKRLGASAHKVLGVIRKARRETRVEPVDRKSKESLLIPEAEARDLRDGDLVLASVGASEQRYGPKRGKILEVVGREDQPRAASLIAIHSHGIPTGFSPEGEAEAEAARSAKAS</sequence>
<evidence type="ECO:0000259" key="5">
    <source>
        <dbReference type="Pfam" id="PF17876"/>
    </source>
</evidence>
<evidence type="ECO:0000256" key="4">
    <source>
        <dbReference type="SAM" id="MobiDB-lite"/>
    </source>
</evidence>
<reference evidence="6" key="1">
    <citation type="submission" date="2016-10" db="EMBL/GenBank/DDBJ databases">
        <title>Sequence of Gallionella enrichment culture.</title>
        <authorList>
            <person name="Poehlein A."/>
            <person name="Muehling M."/>
            <person name="Daniel R."/>
        </authorList>
    </citation>
    <scope>NUCLEOTIDE SEQUENCE</scope>
</reference>
<dbReference type="AlphaFoldDB" id="A0A1J5PGG3"/>
<evidence type="ECO:0000313" key="6">
    <source>
        <dbReference type="EMBL" id="OIQ66644.1"/>
    </source>
</evidence>
<protein>
    <submittedName>
        <fullName evidence="6">Ribonuclease R</fullName>
        <ecNumber evidence="6">3.1.13.1</ecNumber>
    </submittedName>
</protein>
<dbReference type="EMBL" id="MLJW01006457">
    <property type="protein sequence ID" value="OIQ66644.1"/>
    <property type="molecule type" value="Genomic_DNA"/>
</dbReference>
<organism evidence="6">
    <name type="scientific">mine drainage metagenome</name>
    <dbReference type="NCBI Taxonomy" id="410659"/>
    <lineage>
        <taxon>unclassified sequences</taxon>
        <taxon>metagenomes</taxon>
        <taxon>ecological metagenomes</taxon>
    </lineage>
</organism>
<feature type="compositionally biased region" description="Polar residues" evidence="4">
    <location>
        <begin position="11"/>
        <end position="20"/>
    </location>
</feature>
<keyword evidence="2 6" id="KW-0378">Hydrolase</keyword>
<keyword evidence="3" id="KW-0269">Exonuclease</keyword>
<dbReference type="Pfam" id="PF17876">
    <property type="entry name" value="CSD2"/>
    <property type="match status" value="1"/>
</dbReference>
<evidence type="ECO:0000256" key="1">
    <source>
        <dbReference type="ARBA" id="ARBA00022722"/>
    </source>
</evidence>
<feature type="domain" description="RNase II/RNase R cold shock" evidence="5">
    <location>
        <begin position="176"/>
        <end position="249"/>
    </location>
</feature>
<dbReference type="EC" id="3.1.13.1" evidence="6"/>
<proteinExistence type="predicted"/>
<dbReference type="SUPFAM" id="SSF50249">
    <property type="entry name" value="Nucleic acid-binding proteins"/>
    <property type="match status" value="1"/>
</dbReference>
<gene>
    <name evidence="6" type="primary">rnr_16</name>
    <name evidence="6" type="ORF">GALL_517840</name>
</gene>
<accession>A0A1J5PGG3</accession>
<name>A0A1J5PGG3_9ZZZZ</name>
<evidence type="ECO:0000256" key="2">
    <source>
        <dbReference type="ARBA" id="ARBA00022801"/>
    </source>
</evidence>
<comment type="caution">
    <text evidence="6">The sequence shown here is derived from an EMBL/GenBank/DDBJ whole genome shotgun (WGS) entry which is preliminary data.</text>
</comment>
<feature type="region of interest" description="Disordered" evidence="4">
    <location>
        <begin position="242"/>
        <end position="265"/>
    </location>
</feature>
<dbReference type="InterPro" id="IPR012340">
    <property type="entry name" value="NA-bd_OB-fold"/>
</dbReference>
<evidence type="ECO:0000256" key="3">
    <source>
        <dbReference type="ARBA" id="ARBA00022839"/>
    </source>
</evidence>
<feature type="region of interest" description="Disordered" evidence="4">
    <location>
        <begin position="1"/>
        <end position="24"/>
    </location>
</feature>